<keyword evidence="8" id="KW-1185">Reference proteome</keyword>
<dbReference type="NCBIfam" id="TIGR03302">
    <property type="entry name" value="OM_YfiO"/>
    <property type="match status" value="1"/>
</dbReference>
<dbReference type="EMBL" id="DSMR01000353">
    <property type="protein sequence ID" value="HET47467.1"/>
    <property type="molecule type" value="Genomic_DNA"/>
</dbReference>
<dbReference type="OrthoDB" id="110896at2"/>
<dbReference type="InterPro" id="IPR039565">
    <property type="entry name" value="BamD-like"/>
</dbReference>
<dbReference type="InterPro" id="IPR011990">
    <property type="entry name" value="TPR-like_helical_dom_sf"/>
</dbReference>
<dbReference type="PROSITE" id="PS51257">
    <property type="entry name" value="PROKAR_LIPOPROTEIN"/>
    <property type="match status" value="1"/>
</dbReference>
<evidence type="ECO:0000256" key="4">
    <source>
        <dbReference type="SAM" id="SignalP"/>
    </source>
</evidence>
<evidence type="ECO:0000313" key="8">
    <source>
        <dbReference type="Proteomes" id="UP000027284"/>
    </source>
</evidence>
<feature type="chain" id="PRO_5035544175" evidence="4">
    <location>
        <begin position="21"/>
        <end position="231"/>
    </location>
</feature>
<keyword evidence="1 4" id="KW-0732">Signal</keyword>
<evidence type="ECO:0000259" key="5">
    <source>
        <dbReference type="Pfam" id="PF13525"/>
    </source>
</evidence>
<evidence type="ECO:0000256" key="3">
    <source>
        <dbReference type="ARBA" id="ARBA00023237"/>
    </source>
</evidence>
<accession>A0A062XR89</accession>
<dbReference type="RefSeq" id="WP_038049853.1">
    <property type="nucleotide sequence ID" value="NZ_JMFG01000023.1"/>
</dbReference>
<dbReference type="Pfam" id="PF13525">
    <property type="entry name" value="YfiO"/>
    <property type="match status" value="1"/>
</dbReference>
<keyword evidence="2" id="KW-0472">Membrane</keyword>
<name>A0A062XR89_9BACT</name>
<organism evidence="7 8">
    <name type="scientific">Thermoanaerobaculum aquaticum</name>
    <dbReference type="NCBI Taxonomy" id="1312852"/>
    <lineage>
        <taxon>Bacteria</taxon>
        <taxon>Pseudomonadati</taxon>
        <taxon>Acidobacteriota</taxon>
        <taxon>Thermoanaerobaculia</taxon>
        <taxon>Thermoanaerobaculales</taxon>
        <taxon>Thermoanaerobaculaceae</taxon>
        <taxon>Thermoanaerobaculum</taxon>
    </lineage>
</organism>
<dbReference type="Gene3D" id="1.25.40.10">
    <property type="entry name" value="Tetratricopeptide repeat domain"/>
    <property type="match status" value="1"/>
</dbReference>
<proteinExistence type="predicted"/>
<evidence type="ECO:0000256" key="1">
    <source>
        <dbReference type="ARBA" id="ARBA00022729"/>
    </source>
</evidence>
<evidence type="ECO:0000313" key="6">
    <source>
        <dbReference type="EMBL" id="HET47467.1"/>
    </source>
</evidence>
<feature type="signal peptide" evidence="4">
    <location>
        <begin position="1"/>
        <end position="20"/>
    </location>
</feature>
<dbReference type="SUPFAM" id="SSF48452">
    <property type="entry name" value="TPR-like"/>
    <property type="match status" value="1"/>
</dbReference>
<sequence length="231" mass="25747">MWRAGVVVCSVLLLLSCASAKKQEDAFLAEVTQMSKDEILAKGDALAAKKKFVEARKYYAFLADSFPNDPLGRKAALKIADTFFASKDPESQAEAQVRYKDFATRFPNDPHRAYALLMLGRTYLQQAKGPQRDLTPVRQAAESFQQVVSLFPDSPEAQEARTLLAKCREDLAAHELQVARFYLQVGAKEGARNRLNYLLRNYPETAAAKEGETLLQQLAAEEKVRTITGNT</sequence>
<dbReference type="InterPro" id="IPR017689">
    <property type="entry name" value="BamD"/>
</dbReference>
<dbReference type="EMBL" id="JMFG01000023">
    <property type="protein sequence ID" value="KDA53328.1"/>
    <property type="molecule type" value="Genomic_DNA"/>
</dbReference>
<protein>
    <submittedName>
        <fullName evidence="6">Outer membrane protein assembly factor BamD</fullName>
    </submittedName>
</protein>
<feature type="domain" description="Outer membrane lipoprotein BamD-like" evidence="5">
    <location>
        <begin position="33"/>
        <end position="212"/>
    </location>
</feature>
<comment type="caution">
    <text evidence="7">The sequence shown here is derived from an EMBL/GenBank/DDBJ whole genome shotgun (WGS) entry which is preliminary data.</text>
</comment>
<evidence type="ECO:0000256" key="2">
    <source>
        <dbReference type="ARBA" id="ARBA00023136"/>
    </source>
</evidence>
<evidence type="ECO:0000313" key="7">
    <source>
        <dbReference type="EMBL" id="KDA53328.1"/>
    </source>
</evidence>
<dbReference type="Proteomes" id="UP000027284">
    <property type="component" value="Unassembled WGS sequence"/>
</dbReference>
<dbReference type="AlphaFoldDB" id="A0A062XR89"/>
<reference evidence="7 8" key="1">
    <citation type="submission" date="2014-04" db="EMBL/GenBank/DDBJ databases">
        <title>The Genome Sequence of Thermoanaerobaculum aquaticum MP-01, The First Cultivated Group 23 Acidobacterium.</title>
        <authorList>
            <person name="Stamps B.W."/>
            <person name="Losey N.A."/>
            <person name="Lawson P.A."/>
            <person name="Stevenson B.S."/>
        </authorList>
    </citation>
    <scope>NUCLEOTIDE SEQUENCE [LARGE SCALE GENOMIC DNA]</scope>
    <source>
        <strain evidence="7 8">MP-01</strain>
    </source>
</reference>
<dbReference type="STRING" id="1312852.EG19_06145"/>
<gene>
    <name evidence="6" type="primary">bamD</name>
    <name evidence="7" type="ORF">EG19_06145</name>
    <name evidence="6" type="ORF">ENQ31_04830</name>
</gene>
<reference evidence="6" key="2">
    <citation type="journal article" date="2020" name="mSystems">
        <title>Genome- and Community-Level Interaction Insights into Carbon Utilization and Element Cycling Functions of Hydrothermarchaeota in Hydrothermal Sediment.</title>
        <authorList>
            <person name="Zhou Z."/>
            <person name="Liu Y."/>
            <person name="Xu W."/>
            <person name="Pan J."/>
            <person name="Luo Z.H."/>
            <person name="Li M."/>
        </authorList>
    </citation>
    <scope>NUCLEOTIDE SEQUENCE [LARGE SCALE GENOMIC DNA]</scope>
    <source>
        <strain evidence="6">SpSt-299</strain>
    </source>
</reference>
<keyword evidence="3" id="KW-0998">Cell outer membrane</keyword>